<evidence type="ECO:0000256" key="4">
    <source>
        <dbReference type="ARBA" id="ARBA00022857"/>
    </source>
</evidence>
<dbReference type="PRINTS" id="PR00370">
    <property type="entry name" value="FMOXYGENASE"/>
</dbReference>
<evidence type="ECO:0000256" key="2">
    <source>
        <dbReference type="ARBA" id="ARBA00022630"/>
    </source>
</evidence>
<keyword evidence="3" id="KW-0274">FAD</keyword>
<keyword evidence="9" id="KW-1185">Reference proteome</keyword>
<proteinExistence type="inferred from homology"/>
<organism evidence="8 9">
    <name type="scientific">Martelella alba</name>
    <dbReference type="NCBI Taxonomy" id="2590451"/>
    <lineage>
        <taxon>Bacteria</taxon>
        <taxon>Pseudomonadati</taxon>
        <taxon>Pseudomonadota</taxon>
        <taxon>Alphaproteobacteria</taxon>
        <taxon>Hyphomicrobiales</taxon>
        <taxon>Aurantimonadaceae</taxon>
        <taxon>Martelella</taxon>
    </lineage>
</organism>
<evidence type="ECO:0000256" key="7">
    <source>
        <dbReference type="ARBA" id="ARBA00035159"/>
    </source>
</evidence>
<name>A0ABY2SMJ7_9HYPH</name>
<dbReference type="PIRSF" id="PIRSF000332">
    <property type="entry name" value="FMO"/>
    <property type="match status" value="1"/>
</dbReference>
<reference evidence="8 9" key="1">
    <citation type="submission" date="2019-04" db="EMBL/GenBank/DDBJ databases">
        <authorList>
            <person name="Li M."/>
            <person name="Gao C."/>
        </authorList>
    </citation>
    <scope>NUCLEOTIDE SEQUENCE [LARGE SCALE GENOMIC DNA]</scope>
    <source>
        <strain evidence="8 9">BGMRC 2031</strain>
    </source>
</reference>
<evidence type="ECO:0000256" key="6">
    <source>
        <dbReference type="ARBA" id="ARBA00034528"/>
    </source>
</evidence>
<dbReference type="Gene3D" id="3.50.50.60">
    <property type="entry name" value="FAD/NAD(P)-binding domain"/>
    <property type="match status" value="1"/>
</dbReference>
<evidence type="ECO:0000313" key="8">
    <source>
        <dbReference type="EMBL" id="TKI06994.1"/>
    </source>
</evidence>
<comment type="similarity">
    <text evidence="1">Belongs to the FMO family.</text>
</comment>
<evidence type="ECO:0000256" key="5">
    <source>
        <dbReference type="ARBA" id="ARBA00023002"/>
    </source>
</evidence>
<dbReference type="EC" id="1.14.13.148" evidence="6"/>
<accession>A0ABY2SMJ7</accession>
<keyword evidence="4" id="KW-0521">NADP</keyword>
<dbReference type="EMBL" id="SZPQ01000009">
    <property type="protein sequence ID" value="TKI06994.1"/>
    <property type="molecule type" value="Genomic_DNA"/>
</dbReference>
<dbReference type="InterPro" id="IPR020946">
    <property type="entry name" value="Flavin_mOase-like"/>
</dbReference>
<dbReference type="SUPFAM" id="SSF51905">
    <property type="entry name" value="FAD/NAD(P)-binding domain"/>
    <property type="match status" value="2"/>
</dbReference>
<dbReference type="Proteomes" id="UP000305202">
    <property type="component" value="Unassembled WGS sequence"/>
</dbReference>
<comment type="caution">
    <text evidence="8">The sequence shown here is derived from an EMBL/GenBank/DDBJ whole genome shotgun (WGS) entry which is preliminary data.</text>
</comment>
<dbReference type="InterPro" id="IPR050346">
    <property type="entry name" value="FMO-like"/>
</dbReference>
<dbReference type="PANTHER" id="PTHR23023">
    <property type="entry name" value="DIMETHYLANILINE MONOOXYGENASE"/>
    <property type="match status" value="1"/>
</dbReference>
<keyword evidence="2" id="KW-0285">Flavoprotein</keyword>
<dbReference type="Pfam" id="PF00743">
    <property type="entry name" value="FMO-like"/>
    <property type="match status" value="1"/>
</dbReference>
<sequence>MTSQPPYCVIGAGAAGLAAIKTLRDQGIDADCFEKSDRVGGHWHVDYDALHLITPKGSSCFDDYPMPVDYPLYPNRDQVREYIRNYAEHFHLYDHIQFNSTVEHIAPLGNKGDAGWEVTVNGQVRHYAGVVVANGHLWDPAFPPESGDFTGISLHSCQYQNTSQLQGRRVLVVGCGNSGCDLAADAAQHRFDTDVVMRRGQVFQPKALFGLPRAELPFINQLPPELQNSLTQILILASLGSWKNYPGMPEPETWDLEQQPPVVNNLLLYWIQHGRINVRPAIERIQGKTVTFTDGNQGEYDNILWATGFHATLPFIDGAQLEWRDGVPLRTAAMTLPTTLENLYFVGLAAPRGAQWPVYCQQTRLIARMMKLQTRGLKNLAALLASQQQPDARIDIVRRLWQQNYDETDKTLDLLEKVHVGAVQSIFTPSIS</sequence>
<evidence type="ECO:0000256" key="3">
    <source>
        <dbReference type="ARBA" id="ARBA00022827"/>
    </source>
</evidence>
<dbReference type="InterPro" id="IPR036188">
    <property type="entry name" value="FAD/NAD-bd_sf"/>
</dbReference>
<protein>
    <recommendedName>
        <fullName evidence="7">Trimethylamine monooxygenase</fullName>
        <ecNumber evidence="6">1.14.13.148</ecNumber>
    </recommendedName>
</protein>
<dbReference type="InterPro" id="IPR000960">
    <property type="entry name" value="Flavin_mOase"/>
</dbReference>
<keyword evidence="5" id="KW-0560">Oxidoreductase</keyword>
<evidence type="ECO:0000256" key="1">
    <source>
        <dbReference type="ARBA" id="ARBA00009183"/>
    </source>
</evidence>
<evidence type="ECO:0000313" key="9">
    <source>
        <dbReference type="Proteomes" id="UP000305202"/>
    </source>
</evidence>
<dbReference type="RefSeq" id="WP_136989743.1">
    <property type="nucleotide sequence ID" value="NZ_SZPQ01000009.1"/>
</dbReference>
<gene>
    <name evidence="8" type="ORF">FCN80_08605</name>
</gene>